<gene>
    <name evidence="1" type="ORF">A9Y76_12900</name>
</gene>
<dbReference type="InterPro" id="IPR052711">
    <property type="entry name" value="Zinc_ADH-like"/>
</dbReference>
<accession>A0A191ZYW4</accession>
<dbReference type="InterPro" id="IPR036291">
    <property type="entry name" value="NAD(P)-bd_dom_sf"/>
</dbReference>
<keyword evidence="2" id="KW-1185">Reference proteome</keyword>
<dbReference type="STRING" id="190721.ACS15_2663"/>
<reference evidence="2" key="1">
    <citation type="submission" date="2016-06" db="EMBL/GenBank/DDBJ databases">
        <authorList>
            <person name="Xu Y."/>
            <person name="Nagy A."/>
            <person name="Yan X."/>
            <person name="Kim S.W."/>
            <person name="Haley B."/>
            <person name="Liu N.T."/>
            <person name="Nou X."/>
        </authorList>
    </citation>
    <scope>NUCLEOTIDE SEQUENCE [LARGE SCALE GENOMIC DNA]</scope>
    <source>
        <strain evidence="2">ATCC 49129</strain>
    </source>
</reference>
<dbReference type="CDD" id="cd08276">
    <property type="entry name" value="MDR7"/>
    <property type="match status" value="1"/>
</dbReference>
<dbReference type="Proteomes" id="UP000078572">
    <property type="component" value="Chromosome 1"/>
</dbReference>
<evidence type="ECO:0000313" key="1">
    <source>
        <dbReference type="EMBL" id="ANJ73314.1"/>
    </source>
</evidence>
<dbReference type="SUPFAM" id="SSF50129">
    <property type="entry name" value="GroES-like"/>
    <property type="match status" value="1"/>
</dbReference>
<dbReference type="InterPro" id="IPR013149">
    <property type="entry name" value="ADH-like_C"/>
</dbReference>
<dbReference type="PANTHER" id="PTHR45033">
    <property type="match status" value="1"/>
</dbReference>
<dbReference type="RefSeq" id="WP_064804624.1">
    <property type="nucleotide sequence ID" value="NZ_CP016022.1"/>
</dbReference>
<dbReference type="InterPro" id="IPR020843">
    <property type="entry name" value="ER"/>
</dbReference>
<dbReference type="AlphaFoldDB" id="A0A191ZYW4"/>
<dbReference type="Pfam" id="PF08240">
    <property type="entry name" value="ADH_N"/>
    <property type="match status" value="1"/>
</dbReference>
<dbReference type="Pfam" id="PF00107">
    <property type="entry name" value="ADH_zinc_N"/>
    <property type="match status" value="1"/>
</dbReference>
<name>A0A191ZYW4_9RALS</name>
<dbReference type="PANTHER" id="PTHR45033:SF2">
    <property type="entry name" value="ZINC-TYPE ALCOHOL DEHYDROGENASE-LIKE PROTEIN C1773.06C"/>
    <property type="match status" value="1"/>
</dbReference>
<dbReference type="Gene3D" id="3.40.50.720">
    <property type="entry name" value="NAD(P)-binding Rossmann-like Domain"/>
    <property type="match status" value="1"/>
</dbReference>
<evidence type="ECO:0000313" key="2">
    <source>
        <dbReference type="Proteomes" id="UP000078572"/>
    </source>
</evidence>
<proteinExistence type="predicted"/>
<sequence>MKALALTDGYGIDALRTIERDDPTPARDEIIVRTRAASLNFRDLEIVSGKFFTRYPLPLIPLSDGVGEVVAVGDNVTRVRPGDRVAGTFWQRWDGGDFRNADTRRMLGGPIDGWLADTIRLDAGGAVVVPAHLSDTEAATLPCAGLTAWHCLIEAGNLQPGETVLVQGTGGVSMFAVQFALMAGARPIVLSSSDAKLERVQTLGVPESDTINYRTTPDWHEAVLARTDGRGVDHVIEVGGGGTFQRSLKALRVGGQIHLVGYLAGREGGVSPLEIFARKAVIRPASVGSRASFEAMNRALALHGLHPIVDQVLPWQDASEAFRVMEAGKVFGKIALAF</sequence>
<dbReference type="InterPro" id="IPR011032">
    <property type="entry name" value="GroES-like_sf"/>
</dbReference>
<dbReference type="Gene3D" id="3.90.180.10">
    <property type="entry name" value="Medium-chain alcohol dehydrogenases, catalytic domain"/>
    <property type="match status" value="1"/>
</dbReference>
<dbReference type="OrthoDB" id="9787435at2"/>
<dbReference type="GeneID" id="61526912"/>
<dbReference type="SMART" id="SM00829">
    <property type="entry name" value="PKS_ER"/>
    <property type="match status" value="1"/>
</dbReference>
<dbReference type="GO" id="GO:0016491">
    <property type="term" value="F:oxidoreductase activity"/>
    <property type="evidence" value="ECO:0007669"/>
    <property type="project" value="InterPro"/>
</dbReference>
<protein>
    <submittedName>
        <fullName evidence="1">NADPH:quinone oxidoreductase</fullName>
    </submittedName>
</protein>
<dbReference type="InterPro" id="IPR013154">
    <property type="entry name" value="ADH-like_N"/>
</dbReference>
<organism evidence="1 2">
    <name type="scientific">Ralstonia insidiosa</name>
    <dbReference type="NCBI Taxonomy" id="190721"/>
    <lineage>
        <taxon>Bacteria</taxon>
        <taxon>Pseudomonadati</taxon>
        <taxon>Pseudomonadota</taxon>
        <taxon>Betaproteobacteria</taxon>
        <taxon>Burkholderiales</taxon>
        <taxon>Burkholderiaceae</taxon>
        <taxon>Ralstonia</taxon>
    </lineage>
</organism>
<dbReference type="EMBL" id="CP016022">
    <property type="protein sequence ID" value="ANJ73314.1"/>
    <property type="molecule type" value="Genomic_DNA"/>
</dbReference>
<dbReference type="SUPFAM" id="SSF51735">
    <property type="entry name" value="NAD(P)-binding Rossmann-fold domains"/>
    <property type="match status" value="1"/>
</dbReference>